<dbReference type="GO" id="GO:0005829">
    <property type="term" value="C:cytosol"/>
    <property type="evidence" value="ECO:0007669"/>
    <property type="project" value="TreeGrafter"/>
</dbReference>
<dbReference type="GO" id="GO:0003677">
    <property type="term" value="F:DNA binding"/>
    <property type="evidence" value="ECO:0007669"/>
    <property type="project" value="UniProtKB-KW"/>
</dbReference>
<dbReference type="GO" id="GO:0003700">
    <property type="term" value="F:DNA-binding transcription factor activity"/>
    <property type="evidence" value="ECO:0007669"/>
    <property type="project" value="InterPro"/>
</dbReference>
<sequence>MELRQLTYFIEVAKREHVTEAANSMHIAQSAVSRQLFNLESELGVDLFIRDGRNVKLTPIGRVFLDHVEQALNVLDNARREIEEYLDPERGTIRIGFPSSLAAHTLPTVVSAFRDKHPKVKFSLSQGNYYSLVERVKTGEIDMALLGPVPNQEKKLIGTTLFTDRMVALLHRSHPLSSNKSLSLSQLKEEQFVLFPNGFVLRDIIVKACNQLGFQPTVSFEGEDIDAIKGLVSAGLGITIIPEVTLIENIPHSTVKLPVVHPEVTRSVGVIIPRERKLLPTEQLFYDFLKDYFSFLDKFQY</sequence>
<dbReference type="InterPro" id="IPR000847">
    <property type="entry name" value="LysR_HTH_N"/>
</dbReference>
<reference evidence="6 7" key="1">
    <citation type="journal article" date="2019" name="Indoor Air">
        <title>Impacts of indoor surface finishes on bacterial viability.</title>
        <authorList>
            <person name="Hu J."/>
            <person name="Maamar S.B."/>
            <person name="Glawe A.J."/>
            <person name="Gottel N."/>
            <person name="Gilbert J.A."/>
            <person name="Hartmann E.M."/>
        </authorList>
    </citation>
    <scope>NUCLEOTIDE SEQUENCE [LARGE SCALE GENOMIC DNA]</scope>
    <source>
        <strain evidence="6 7">AF060A6</strain>
    </source>
</reference>
<dbReference type="PANTHER" id="PTHR30419:SF28">
    <property type="entry name" value="HTH-TYPE TRANSCRIPTIONAL REGULATOR BSDA"/>
    <property type="match status" value="1"/>
</dbReference>
<comment type="similarity">
    <text evidence="1">Belongs to the LysR transcriptional regulatory family.</text>
</comment>
<feature type="domain" description="HTH lysR-type" evidence="5">
    <location>
        <begin position="1"/>
        <end position="58"/>
    </location>
</feature>
<evidence type="ECO:0000256" key="1">
    <source>
        <dbReference type="ARBA" id="ARBA00009437"/>
    </source>
</evidence>
<dbReference type="STRING" id="1033734.GCA_000285535_02672"/>
<evidence type="ECO:0000313" key="7">
    <source>
        <dbReference type="Proteomes" id="UP000306477"/>
    </source>
</evidence>
<dbReference type="FunFam" id="1.10.10.10:FF:000001">
    <property type="entry name" value="LysR family transcriptional regulator"/>
    <property type="match status" value="1"/>
</dbReference>
<evidence type="ECO:0000259" key="5">
    <source>
        <dbReference type="PROSITE" id="PS50931"/>
    </source>
</evidence>
<dbReference type="AlphaFoldDB" id="A0A4S3PVI3"/>
<keyword evidence="3" id="KW-0238">DNA-binding</keyword>
<evidence type="ECO:0000313" key="6">
    <source>
        <dbReference type="EMBL" id="THE13830.1"/>
    </source>
</evidence>
<dbReference type="Gene3D" id="3.40.190.10">
    <property type="entry name" value="Periplasmic binding protein-like II"/>
    <property type="match status" value="2"/>
</dbReference>
<gene>
    <name evidence="6" type="ORF">E1I69_06380</name>
</gene>
<proteinExistence type="inferred from homology"/>
<protein>
    <submittedName>
        <fullName evidence="6">LysR family transcriptional regulator</fullName>
    </submittedName>
</protein>
<dbReference type="SUPFAM" id="SSF46785">
    <property type="entry name" value="Winged helix' DNA-binding domain"/>
    <property type="match status" value="1"/>
</dbReference>
<dbReference type="RefSeq" id="WP_136378766.1">
    <property type="nucleotide sequence ID" value="NZ_SLUB01000007.1"/>
</dbReference>
<dbReference type="InterPro" id="IPR036388">
    <property type="entry name" value="WH-like_DNA-bd_sf"/>
</dbReference>
<dbReference type="Gene3D" id="1.10.10.10">
    <property type="entry name" value="Winged helix-like DNA-binding domain superfamily/Winged helix DNA-binding domain"/>
    <property type="match status" value="1"/>
</dbReference>
<comment type="caution">
    <text evidence="6">The sequence shown here is derived from an EMBL/GenBank/DDBJ whole genome shotgun (WGS) entry which is preliminary data.</text>
</comment>
<dbReference type="EMBL" id="SLUB01000007">
    <property type="protein sequence ID" value="THE13830.1"/>
    <property type="molecule type" value="Genomic_DNA"/>
</dbReference>
<dbReference type="Pfam" id="PF03466">
    <property type="entry name" value="LysR_substrate"/>
    <property type="match status" value="1"/>
</dbReference>
<dbReference type="InterPro" id="IPR005119">
    <property type="entry name" value="LysR_subst-bd"/>
</dbReference>
<dbReference type="PANTHER" id="PTHR30419">
    <property type="entry name" value="HTH-TYPE TRANSCRIPTIONAL REGULATOR YBHD"/>
    <property type="match status" value="1"/>
</dbReference>
<evidence type="ECO:0000256" key="3">
    <source>
        <dbReference type="ARBA" id="ARBA00023125"/>
    </source>
</evidence>
<evidence type="ECO:0000256" key="2">
    <source>
        <dbReference type="ARBA" id="ARBA00023015"/>
    </source>
</evidence>
<name>A0A4S3PVI3_9BACI</name>
<keyword evidence="7" id="KW-1185">Reference proteome</keyword>
<dbReference type="Proteomes" id="UP000306477">
    <property type="component" value="Unassembled WGS sequence"/>
</dbReference>
<dbReference type="PROSITE" id="PS50931">
    <property type="entry name" value="HTH_LYSR"/>
    <property type="match status" value="1"/>
</dbReference>
<organism evidence="6 7">
    <name type="scientific">Bacillus timonensis</name>
    <dbReference type="NCBI Taxonomy" id="1033734"/>
    <lineage>
        <taxon>Bacteria</taxon>
        <taxon>Bacillati</taxon>
        <taxon>Bacillota</taxon>
        <taxon>Bacilli</taxon>
        <taxon>Bacillales</taxon>
        <taxon>Bacillaceae</taxon>
        <taxon>Bacillus</taxon>
    </lineage>
</organism>
<dbReference type="Pfam" id="PF00126">
    <property type="entry name" value="HTH_1"/>
    <property type="match status" value="1"/>
</dbReference>
<keyword evidence="2" id="KW-0805">Transcription regulation</keyword>
<dbReference type="InterPro" id="IPR050950">
    <property type="entry name" value="HTH-type_LysR_regulators"/>
</dbReference>
<dbReference type="OrthoDB" id="9803735at2"/>
<accession>A0A4S3PVI3</accession>
<dbReference type="SUPFAM" id="SSF53850">
    <property type="entry name" value="Periplasmic binding protein-like II"/>
    <property type="match status" value="1"/>
</dbReference>
<dbReference type="PRINTS" id="PR00039">
    <property type="entry name" value="HTHLYSR"/>
</dbReference>
<keyword evidence="4" id="KW-0804">Transcription</keyword>
<evidence type="ECO:0000256" key="4">
    <source>
        <dbReference type="ARBA" id="ARBA00023163"/>
    </source>
</evidence>
<dbReference type="InterPro" id="IPR036390">
    <property type="entry name" value="WH_DNA-bd_sf"/>
</dbReference>